<dbReference type="InterPro" id="IPR051941">
    <property type="entry name" value="BG_Antigen-Binding_Lectin"/>
</dbReference>
<organism evidence="3 4">
    <name type="scientific">Helobdella robusta</name>
    <name type="common">Californian leech</name>
    <dbReference type="NCBI Taxonomy" id="6412"/>
    <lineage>
        <taxon>Eukaryota</taxon>
        <taxon>Metazoa</taxon>
        <taxon>Spiralia</taxon>
        <taxon>Lophotrochozoa</taxon>
        <taxon>Annelida</taxon>
        <taxon>Clitellata</taxon>
        <taxon>Hirudinea</taxon>
        <taxon>Rhynchobdellida</taxon>
        <taxon>Glossiphoniidae</taxon>
        <taxon>Helobdella</taxon>
    </lineage>
</organism>
<reference evidence="4" key="1">
    <citation type="submission" date="2012-12" db="EMBL/GenBank/DDBJ databases">
        <authorList>
            <person name="Hellsten U."/>
            <person name="Grimwood J."/>
            <person name="Chapman J.A."/>
            <person name="Shapiro H."/>
            <person name="Aerts A."/>
            <person name="Otillar R.P."/>
            <person name="Terry A.Y."/>
            <person name="Boore J.L."/>
            <person name="Simakov O."/>
            <person name="Marletaz F."/>
            <person name="Cho S.-J."/>
            <person name="Edsinger-Gonzales E."/>
            <person name="Havlak P."/>
            <person name="Kuo D.-H."/>
            <person name="Larsson T."/>
            <person name="Lv J."/>
            <person name="Arendt D."/>
            <person name="Savage R."/>
            <person name="Osoegawa K."/>
            <person name="de Jong P."/>
            <person name="Lindberg D.R."/>
            <person name="Seaver E.C."/>
            <person name="Weisblat D.A."/>
            <person name="Putnam N.H."/>
            <person name="Grigoriev I.V."/>
            <person name="Rokhsar D.S."/>
        </authorList>
    </citation>
    <scope>NUCLEOTIDE SEQUENCE</scope>
</reference>
<sequence length="254" mass="29160">MKFASLTPVGKLAKIMKFITILTISLVFKQESFSFYIDTYQIWCTGSLAVDGYPNPNVYDSHCFHVANEPLADYWLLVDMIMPYKIDYVVVWGRDDYVQRLDYFIIGLTNVNYFNLPTNQTIRGKFPLCGVYPYKAQPSFGNRVNCSSNLPASRYIIAQQTPLAEFGFCICEIEAYAIQENLWRRKSGLKLSGLILLTASSKSVYQCILMCQQLTDCSSINFEIESKICEFNEGTVENVKNIEKNPLYDYWQSV</sequence>
<dbReference type="InterPro" id="IPR003609">
    <property type="entry name" value="Pan_app"/>
</dbReference>
<evidence type="ECO:0000313" key="3">
    <source>
        <dbReference type="EnsemblMetazoa" id="HelroP193118"/>
    </source>
</evidence>
<dbReference type="InterPro" id="IPR008979">
    <property type="entry name" value="Galactose-bd-like_sf"/>
</dbReference>
<dbReference type="Pfam" id="PF00024">
    <property type="entry name" value="PAN_1"/>
    <property type="match status" value="1"/>
</dbReference>
<dbReference type="HOGENOM" id="CLU_070429_0_0_1"/>
<reference evidence="2 4" key="2">
    <citation type="journal article" date="2013" name="Nature">
        <title>Insights into bilaterian evolution from three spiralian genomes.</title>
        <authorList>
            <person name="Simakov O."/>
            <person name="Marletaz F."/>
            <person name="Cho S.J."/>
            <person name="Edsinger-Gonzales E."/>
            <person name="Havlak P."/>
            <person name="Hellsten U."/>
            <person name="Kuo D.H."/>
            <person name="Larsson T."/>
            <person name="Lv J."/>
            <person name="Arendt D."/>
            <person name="Savage R."/>
            <person name="Osoegawa K."/>
            <person name="de Jong P."/>
            <person name="Grimwood J."/>
            <person name="Chapman J.A."/>
            <person name="Shapiro H."/>
            <person name="Aerts A."/>
            <person name="Otillar R.P."/>
            <person name="Terry A.Y."/>
            <person name="Boore J.L."/>
            <person name="Grigoriev I.V."/>
            <person name="Lindberg D.R."/>
            <person name="Seaver E.C."/>
            <person name="Weisblat D.A."/>
            <person name="Putnam N.H."/>
            <person name="Rokhsar D.S."/>
        </authorList>
    </citation>
    <scope>NUCLEOTIDE SEQUENCE</scope>
</reference>
<dbReference type="PROSITE" id="PS50948">
    <property type="entry name" value="PAN"/>
    <property type="match status" value="1"/>
</dbReference>
<dbReference type="CTD" id="20212527"/>
<dbReference type="Gene3D" id="3.50.4.10">
    <property type="entry name" value="Hepatocyte Growth Factor"/>
    <property type="match status" value="1"/>
</dbReference>
<evidence type="ECO:0000313" key="4">
    <source>
        <dbReference type="Proteomes" id="UP000015101"/>
    </source>
</evidence>
<protein>
    <recommendedName>
        <fullName evidence="1">Apple domain-containing protein</fullName>
    </recommendedName>
</protein>
<dbReference type="EnsemblMetazoa" id="HelroT193118">
    <property type="protein sequence ID" value="HelroP193118"/>
    <property type="gene ID" value="HelroG193118"/>
</dbReference>
<dbReference type="EMBL" id="KB097222">
    <property type="protein sequence ID" value="ESN98180.1"/>
    <property type="molecule type" value="Genomic_DNA"/>
</dbReference>
<dbReference type="PANTHER" id="PTHR45713:SF6">
    <property type="entry name" value="F5_8 TYPE C DOMAIN-CONTAINING PROTEIN"/>
    <property type="match status" value="1"/>
</dbReference>
<dbReference type="AlphaFoldDB" id="T1FUN1"/>
<reference evidence="3" key="3">
    <citation type="submission" date="2015-06" db="UniProtKB">
        <authorList>
            <consortium name="EnsemblMetazoa"/>
        </authorList>
    </citation>
    <scope>IDENTIFICATION</scope>
</reference>
<gene>
    <name evidence="3" type="primary">20212527</name>
    <name evidence="2" type="ORF">HELRODRAFT_193118</name>
</gene>
<evidence type="ECO:0000259" key="1">
    <source>
        <dbReference type="PROSITE" id="PS50948"/>
    </source>
</evidence>
<accession>T1FUN1</accession>
<dbReference type="KEGG" id="hro:HELRODRAFT_193118"/>
<name>T1FUN1_HELRO</name>
<dbReference type="InParanoid" id="T1FUN1"/>
<dbReference type="PANTHER" id="PTHR45713">
    <property type="entry name" value="FTP DOMAIN-CONTAINING PROTEIN"/>
    <property type="match status" value="1"/>
</dbReference>
<proteinExistence type="predicted"/>
<dbReference type="GeneID" id="20212527"/>
<keyword evidence="4" id="KW-1185">Reference proteome</keyword>
<dbReference type="SUPFAM" id="SSF49785">
    <property type="entry name" value="Galactose-binding domain-like"/>
    <property type="match status" value="1"/>
</dbReference>
<feature type="domain" description="Apple" evidence="1">
    <location>
        <begin position="171"/>
        <end position="254"/>
    </location>
</feature>
<dbReference type="Gene3D" id="2.60.120.260">
    <property type="entry name" value="Galactose-binding domain-like"/>
    <property type="match status" value="1"/>
</dbReference>
<evidence type="ECO:0000313" key="2">
    <source>
        <dbReference type="EMBL" id="ESN98180.1"/>
    </source>
</evidence>
<dbReference type="OrthoDB" id="6049351at2759"/>
<dbReference type="EMBL" id="AMQM01006060">
    <property type="status" value="NOT_ANNOTATED_CDS"/>
    <property type="molecule type" value="Genomic_DNA"/>
</dbReference>
<dbReference type="RefSeq" id="XP_009023864.1">
    <property type="nucleotide sequence ID" value="XM_009025616.1"/>
</dbReference>
<dbReference type="Proteomes" id="UP000015101">
    <property type="component" value="Unassembled WGS sequence"/>
</dbReference>